<proteinExistence type="predicted"/>
<dbReference type="GO" id="GO:0005576">
    <property type="term" value="C:extracellular region"/>
    <property type="evidence" value="ECO:0007669"/>
    <property type="project" value="TreeGrafter"/>
</dbReference>
<dbReference type="RefSeq" id="XP_001267701.1">
    <property type="nucleotide sequence ID" value="XM_001267700.1"/>
</dbReference>
<dbReference type="PANTHER" id="PTHR28154:SF1">
    <property type="entry name" value="CELL WALL SYNTHESIS PROTEIN KNH1-RELATED"/>
    <property type="match status" value="1"/>
</dbReference>
<dbReference type="STRING" id="344612.A1CSI8"/>
<protein>
    <submittedName>
        <fullName evidence="5">Beta-1,6-glucan boisynthesis protein (Knh1), putative</fullName>
    </submittedName>
</protein>
<reference evidence="5 6" key="1">
    <citation type="journal article" date="2008" name="PLoS Genet.">
        <title>Genomic islands in the pathogenic filamentous fungus Aspergillus fumigatus.</title>
        <authorList>
            <person name="Fedorova N.D."/>
            <person name="Khaldi N."/>
            <person name="Joardar V.S."/>
            <person name="Maiti R."/>
            <person name="Amedeo P."/>
            <person name="Anderson M.J."/>
            <person name="Crabtree J."/>
            <person name="Silva J.C."/>
            <person name="Badger J.H."/>
            <person name="Albarraq A."/>
            <person name="Angiuoli S."/>
            <person name="Bussey H."/>
            <person name="Bowyer P."/>
            <person name="Cotty P.J."/>
            <person name="Dyer P.S."/>
            <person name="Egan A."/>
            <person name="Galens K."/>
            <person name="Fraser-Liggett C.M."/>
            <person name="Haas B.J."/>
            <person name="Inman J.M."/>
            <person name="Kent R."/>
            <person name="Lemieux S."/>
            <person name="Malavazi I."/>
            <person name="Orvis J."/>
            <person name="Roemer T."/>
            <person name="Ronning C.M."/>
            <person name="Sundaram J.P."/>
            <person name="Sutton G."/>
            <person name="Turner G."/>
            <person name="Venter J.C."/>
            <person name="White O.R."/>
            <person name="Whitty B.R."/>
            <person name="Youngman P."/>
            <person name="Wolfe K.H."/>
            <person name="Goldman G.H."/>
            <person name="Wortman J.R."/>
            <person name="Jiang B."/>
            <person name="Denning D.W."/>
            <person name="Nierman W.C."/>
        </authorList>
    </citation>
    <scope>NUCLEOTIDE SEQUENCE [LARGE SCALE GENOMIC DNA]</scope>
    <source>
        <strain evidence="6">ATCC 1007 / CBS 513.65 / DSM 816 / NCTC 3887 / NRRL 1</strain>
    </source>
</reference>
<dbReference type="Pfam" id="PF05390">
    <property type="entry name" value="Kre9_KNH1_C"/>
    <property type="match status" value="1"/>
</dbReference>
<keyword evidence="1 2" id="KW-0732">Signal</keyword>
<dbReference type="Proteomes" id="UP000006701">
    <property type="component" value="Unassembled WGS sequence"/>
</dbReference>
<gene>
    <name evidence="5" type="ORF">ACLA_079590</name>
</gene>
<organism evidence="5 6">
    <name type="scientific">Aspergillus clavatus (strain ATCC 1007 / CBS 513.65 / DSM 816 / NCTC 3887 / NRRL 1 / QM 1276 / 107)</name>
    <dbReference type="NCBI Taxonomy" id="344612"/>
    <lineage>
        <taxon>Eukaryota</taxon>
        <taxon>Fungi</taxon>
        <taxon>Dikarya</taxon>
        <taxon>Ascomycota</taxon>
        <taxon>Pezizomycotina</taxon>
        <taxon>Eurotiomycetes</taxon>
        <taxon>Eurotiomycetidae</taxon>
        <taxon>Eurotiales</taxon>
        <taxon>Aspergillaceae</taxon>
        <taxon>Aspergillus</taxon>
        <taxon>Aspergillus subgen. Fumigati</taxon>
    </lineage>
</organism>
<evidence type="ECO:0000313" key="6">
    <source>
        <dbReference type="Proteomes" id="UP000006701"/>
    </source>
</evidence>
<dbReference type="HOGENOM" id="CLU_063732_0_0_1"/>
<feature type="domain" description="Yeast cell wall synthesis Kre9/Knh1 C-terminal" evidence="3">
    <location>
        <begin position="165"/>
        <end position="246"/>
    </location>
</feature>
<accession>A1CSI8</accession>
<dbReference type="OrthoDB" id="2432613at2759"/>
<dbReference type="VEuPathDB" id="FungiDB:ACLA_079590"/>
<dbReference type="EMBL" id="DS027060">
    <property type="protein sequence ID" value="EAW06275.1"/>
    <property type="molecule type" value="Genomic_DNA"/>
</dbReference>
<feature type="signal peptide" evidence="2">
    <location>
        <begin position="1"/>
        <end position="19"/>
    </location>
</feature>
<dbReference type="GO" id="GO:0031505">
    <property type="term" value="P:fungal-type cell wall organization"/>
    <property type="evidence" value="ECO:0007669"/>
    <property type="project" value="TreeGrafter"/>
</dbReference>
<evidence type="ECO:0000313" key="5">
    <source>
        <dbReference type="EMBL" id="EAW06275.1"/>
    </source>
</evidence>
<sequence>MKLVQSLSFILSLLPATLAEVQFTVPAFGTSFKSGDVVTAHWKELGTSPRISELTHYDLYLYAGGETADTQMEIASLIRDGMFARGNSVSFKIDPHFGGSQTNAYFLKMVSFGPEAFAINFSERFTLNNMTGSFPPQLVEDIRSLPDSEDYPVKEDLRKRVIQTAHTVPYALQTGPTRYAPMAKKPGSTIPAKAKTPTPQFSASLYTIATTWLPVATVHMTLSTSMTFSVVSIENTASPAPHPHDMAARKLLERWKD</sequence>
<dbReference type="KEGG" id="act:ACLA_079590"/>
<evidence type="ECO:0000259" key="4">
    <source>
        <dbReference type="Pfam" id="PF10342"/>
    </source>
</evidence>
<dbReference type="AlphaFoldDB" id="A1CSI8"/>
<feature type="domain" description="Yeast cell wall synthesis Kre9/Knh1-like N-terminal" evidence="4">
    <location>
        <begin position="26"/>
        <end position="127"/>
    </location>
</feature>
<keyword evidence="6" id="KW-1185">Reference proteome</keyword>
<evidence type="ECO:0000256" key="1">
    <source>
        <dbReference type="ARBA" id="ARBA00022729"/>
    </source>
</evidence>
<evidence type="ECO:0000259" key="3">
    <source>
        <dbReference type="Pfam" id="PF05390"/>
    </source>
</evidence>
<dbReference type="Pfam" id="PF10342">
    <property type="entry name" value="Kre9_KNH"/>
    <property type="match status" value="1"/>
</dbReference>
<dbReference type="InterPro" id="IPR008659">
    <property type="entry name" value="Kre9/Knh1_C"/>
</dbReference>
<dbReference type="eggNOG" id="ENOG502S28F">
    <property type="taxonomic scope" value="Eukaryota"/>
</dbReference>
<feature type="chain" id="PRO_5002633837" evidence="2">
    <location>
        <begin position="20"/>
        <end position="257"/>
    </location>
</feature>
<dbReference type="GeneID" id="4700018"/>
<dbReference type="GO" id="GO:0006078">
    <property type="term" value="P:(1-&gt;6)-beta-D-glucan biosynthetic process"/>
    <property type="evidence" value="ECO:0007669"/>
    <property type="project" value="InterPro"/>
</dbReference>
<name>A1CSI8_ASPCL</name>
<dbReference type="InterPro" id="IPR018466">
    <property type="entry name" value="Kre9/Knh1-like_N"/>
</dbReference>
<dbReference type="InterPro" id="IPR045328">
    <property type="entry name" value="Kre9/Knh1"/>
</dbReference>
<dbReference type="OMA" id="PEAFAIN"/>
<evidence type="ECO:0000256" key="2">
    <source>
        <dbReference type="SAM" id="SignalP"/>
    </source>
</evidence>
<dbReference type="PANTHER" id="PTHR28154">
    <property type="entry name" value="CELL WALL SYNTHESIS PROTEIN KNH1-RELATED"/>
    <property type="match status" value="1"/>
</dbReference>
<dbReference type="GO" id="GO:0042546">
    <property type="term" value="P:cell wall biogenesis"/>
    <property type="evidence" value="ECO:0007669"/>
    <property type="project" value="InterPro"/>
</dbReference>